<dbReference type="EMBL" id="AAAFYZ010000115">
    <property type="protein sequence ID" value="EAB8479584.1"/>
    <property type="molecule type" value="Genomic_DNA"/>
</dbReference>
<dbReference type="Proteomes" id="UP000839644">
    <property type="component" value="Unassembled WGS sequence"/>
</dbReference>
<accession>A0A3Y9C6F9</accession>
<evidence type="ECO:0000313" key="1">
    <source>
        <dbReference type="EMBL" id="EAB8479584.1"/>
    </source>
</evidence>
<reference evidence="1" key="1">
    <citation type="submission" date="2018-08" db="EMBL/GenBank/DDBJ databases">
        <authorList>
            <person name="Ashton P.M."/>
            <person name="Dallman T."/>
            <person name="Nair S."/>
            <person name="De Pinna E."/>
            <person name="Peters T."/>
            <person name="Grant K."/>
        </authorList>
    </citation>
    <scope>NUCLEOTIDE SEQUENCE [LARGE SCALE GENOMIC DNA]</scope>
    <source>
        <strain evidence="1">43913</strain>
    </source>
</reference>
<organism evidence="1">
    <name type="scientific">Salmonella enterica subsp. enterica serovar Java</name>
    <dbReference type="NCBI Taxonomy" id="224729"/>
    <lineage>
        <taxon>Bacteria</taxon>
        <taxon>Pseudomonadati</taxon>
        <taxon>Pseudomonadota</taxon>
        <taxon>Gammaproteobacteria</taxon>
        <taxon>Enterobacterales</taxon>
        <taxon>Enterobacteriaceae</taxon>
        <taxon>Salmonella</taxon>
    </lineage>
</organism>
<gene>
    <name evidence="1" type="ORF">AU894_26085</name>
</gene>
<protein>
    <submittedName>
        <fullName evidence="1">Cytoplasmic protein</fullName>
    </submittedName>
</protein>
<name>A0A3Y9C6F9_SALEB</name>
<sequence length="108" mass="11453">MRIAEQVLLSALKQGGCIRTFWRRSARLAGTPAPGMPDGLALETPGESGDTPLSHVDFAVVAKSLVCAETWTQVAGCTEFGGAVWRLAQKDHVLAGHPVQADGDRDEP</sequence>
<comment type="caution">
    <text evidence="1">The sequence shown here is derived from an EMBL/GenBank/DDBJ whole genome shotgun (WGS) entry which is preliminary data.</text>
</comment>
<dbReference type="AlphaFoldDB" id="A0A3Y9C6F9"/>
<proteinExistence type="predicted"/>